<keyword evidence="2 5" id="KW-0689">Ribosomal protein</keyword>
<dbReference type="GO" id="GO:1990904">
    <property type="term" value="C:ribonucleoprotein complex"/>
    <property type="evidence" value="ECO:0007669"/>
    <property type="project" value="UniProtKB-KW"/>
</dbReference>
<keyword evidence="3 5" id="KW-0687">Ribonucleoprotein</keyword>
<dbReference type="Pfam" id="PF17136">
    <property type="entry name" value="ribosomal_L24"/>
    <property type="match status" value="1"/>
</dbReference>
<comment type="caution">
    <text evidence="7">The sequence shown here is derived from an EMBL/GenBank/DDBJ whole genome shotgun (WGS) entry which is preliminary data.</text>
</comment>
<evidence type="ECO:0000256" key="3">
    <source>
        <dbReference type="ARBA" id="ARBA00023274"/>
    </source>
</evidence>
<dbReference type="SUPFAM" id="SSF50104">
    <property type="entry name" value="Translation proteins SH3-like domain"/>
    <property type="match status" value="1"/>
</dbReference>
<evidence type="ECO:0000259" key="6">
    <source>
        <dbReference type="Pfam" id="PF17136"/>
    </source>
</evidence>
<keyword evidence="5" id="KW-0694">RNA-binding</keyword>
<dbReference type="InterPro" id="IPR008991">
    <property type="entry name" value="Translation_prot_SH3-like_sf"/>
</dbReference>
<evidence type="ECO:0000313" key="8">
    <source>
        <dbReference type="Proteomes" id="UP000315689"/>
    </source>
</evidence>
<comment type="function">
    <text evidence="5">One of the proteins that surrounds the polypeptide exit tunnel on the outside of the subunit.</text>
</comment>
<protein>
    <recommendedName>
        <fullName evidence="4 5">Large ribosomal subunit protein uL24</fullName>
    </recommendedName>
</protein>
<name>A0A554LKI1_9BACT</name>
<keyword evidence="5" id="KW-0699">rRNA-binding</keyword>
<dbReference type="EMBL" id="VMGK01000002">
    <property type="protein sequence ID" value="TSC93386.1"/>
    <property type="molecule type" value="Genomic_DNA"/>
</dbReference>
<dbReference type="InterPro" id="IPR003256">
    <property type="entry name" value="Ribosomal_uL24"/>
</dbReference>
<dbReference type="InterPro" id="IPR057264">
    <property type="entry name" value="Ribosomal_uL24_C"/>
</dbReference>
<sequence length="111" mass="12482">MNYKTKIKKGDTVRICAGKDRGKMVVANKVFAKNRKVWLDGANILKKNAKPSSKYPKGGIVDIQHPIDISNVRIICPNCQKITKIKIKIDSGKKIRYCAKCLKNLDRPTAK</sequence>
<feature type="domain" description="Large ribosomal subunit protein uL24 C-terminal" evidence="6">
    <location>
        <begin position="43"/>
        <end position="101"/>
    </location>
</feature>
<dbReference type="GO" id="GO:0006412">
    <property type="term" value="P:translation"/>
    <property type="evidence" value="ECO:0007669"/>
    <property type="project" value="UniProtKB-UniRule"/>
</dbReference>
<evidence type="ECO:0000256" key="2">
    <source>
        <dbReference type="ARBA" id="ARBA00022980"/>
    </source>
</evidence>
<evidence type="ECO:0000256" key="5">
    <source>
        <dbReference type="HAMAP-Rule" id="MF_01326"/>
    </source>
</evidence>
<dbReference type="GO" id="GO:0005840">
    <property type="term" value="C:ribosome"/>
    <property type="evidence" value="ECO:0007669"/>
    <property type="project" value="UniProtKB-KW"/>
</dbReference>
<evidence type="ECO:0000256" key="1">
    <source>
        <dbReference type="ARBA" id="ARBA00010618"/>
    </source>
</evidence>
<dbReference type="InterPro" id="IPR041988">
    <property type="entry name" value="Ribosomal_uL24_KOW"/>
</dbReference>
<dbReference type="GO" id="GO:0019843">
    <property type="term" value="F:rRNA binding"/>
    <property type="evidence" value="ECO:0007669"/>
    <property type="project" value="UniProtKB-UniRule"/>
</dbReference>
<evidence type="ECO:0000256" key="4">
    <source>
        <dbReference type="ARBA" id="ARBA00035206"/>
    </source>
</evidence>
<accession>A0A554LKI1</accession>
<dbReference type="Proteomes" id="UP000315689">
    <property type="component" value="Unassembled WGS sequence"/>
</dbReference>
<dbReference type="PANTHER" id="PTHR12903">
    <property type="entry name" value="MITOCHONDRIAL RIBOSOMAL PROTEIN L24"/>
    <property type="match status" value="1"/>
</dbReference>
<dbReference type="NCBIfam" id="TIGR01079">
    <property type="entry name" value="rplX_bact"/>
    <property type="match status" value="1"/>
</dbReference>
<reference evidence="7 8" key="1">
    <citation type="submission" date="2017-07" db="EMBL/GenBank/DDBJ databases">
        <title>Mechanisms for carbon and nitrogen cycling indicate functional differentiation within the Candidate Phyla Radiation.</title>
        <authorList>
            <person name="Danczak R.E."/>
            <person name="Johnston M.D."/>
            <person name="Kenah C."/>
            <person name="Slattery M."/>
            <person name="Wrighton K.C."/>
            <person name="Wilkins M.J."/>
        </authorList>
    </citation>
    <scope>NUCLEOTIDE SEQUENCE [LARGE SCALE GENOMIC DNA]</scope>
    <source>
        <strain evidence="7">Licking1014_7</strain>
    </source>
</reference>
<dbReference type="CDD" id="cd06089">
    <property type="entry name" value="KOW_RPL26"/>
    <property type="match status" value="1"/>
</dbReference>
<evidence type="ECO:0000313" key="7">
    <source>
        <dbReference type="EMBL" id="TSC93386.1"/>
    </source>
</evidence>
<organism evidence="7 8">
    <name type="scientific">Candidatus Berkelbacteria bacterium Licking1014_7</name>
    <dbReference type="NCBI Taxonomy" id="2017147"/>
    <lineage>
        <taxon>Bacteria</taxon>
        <taxon>Candidatus Berkelbacteria</taxon>
    </lineage>
</organism>
<comment type="subunit">
    <text evidence="5">Part of the 50S ribosomal subunit.</text>
</comment>
<comment type="similarity">
    <text evidence="1 5">Belongs to the universal ribosomal protein uL24 family.</text>
</comment>
<dbReference type="InterPro" id="IPR014722">
    <property type="entry name" value="Rib_uL2_dom2"/>
</dbReference>
<dbReference type="GO" id="GO:0003735">
    <property type="term" value="F:structural constituent of ribosome"/>
    <property type="evidence" value="ECO:0007669"/>
    <property type="project" value="InterPro"/>
</dbReference>
<comment type="function">
    <text evidence="5">One of two assembly initiator proteins, it binds directly to the 5'-end of the 23S rRNA, where it nucleates assembly of the 50S subunit.</text>
</comment>
<dbReference type="AlphaFoldDB" id="A0A554LKI1"/>
<dbReference type="HAMAP" id="MF_01326_B">
    <property type="entry name" value="Ribosomal_uL24_B"/>
    <property type="match status" value="1"/>
</dbReference>
<gene>
    <name evidence="5" type="primary">rplX</name>
    <name evidence="7" type="ORF">CEN89_61</name>
</gene>
<proteinExistence type="inferred from homology"/>
<dbReference type="Gene3D" id="2.30.30.30">
    <property type="match status" value="1"/>
</dbReference>